<protein>
    <submittedName>
        <fullName evidence="2">Uncharacterized protein</fullName>
    </submittedName>
</protein>
<feature type="region of interest" description="Disordered" evidence="1">
    <location>
        <begin position="1"/>
        <end position="162"/>
    </location>
</feature>
<proteinExistence type="predicted"/>
<reference evidence="2 3" key="1">
    <citation type="journal article" date="2010" name="Nature">
        <title>The Ectocarpus genome and the independent evolution of multicellularity in brown algae.</title>
        <authorList>
            <person name="Cock J.M."/>
            <person name="Sterck L."/>
            <person name="Rouze P."/>
            <person name="Scornet D."/>
            <person name="Allen A.E."/>
            <person name="Amoutzias G."/>
            <person name="Anthouard V."/>
            <person name="Artiguenave F."/>
            <person name="Aury J.M."/>
            <person name="Badger J.H."/>
            <person name="Beszteri B."/>
            <person name="Billiau K."/>
            <person name="Bonnet E."/>
            <person name="Bothwell J.H."/>
            <person name="Bowler C."/>
            <person name="Boyen C."/>
            <person name="Brownlee C."/>
            <person name="Carrano C.J."/>
            <person name="Charrier B."/>
            <person name="Cho G.Y."/>
            <person name="Coelho S.M."/>
            <person name="Collen J."/>
            <person name="Corre E."/>
            <person name="Da Silva C."/>
            <person name="Delage L."/>
            <person name="Delaroque N."/>
            <person name="Dittami S.M."/>
            <person name="Doulbeau S."/>
            <person name="Elias M."/>
            <person name="Farnham G."/>
            <person name="Gachon C.M."/>
            <person name="Gschloessl B."/>
            <person name="Heesch S."/>
            <person name="Jabbari K."/>
            <person name="Jubin C."/>
            <person name="Kawai H."/>
            <person name="Kimura K."/>
            <person name="Kloareg B."/>
            <person name="Kupper F.C."/>
            <person name="Lang D."/>
            <person name="Le Bail A."/>
            <person name="Leblanc C."/>
            <person name="Lerouge P."/>
            <person name="Lohr M."/>
            <person name="Lopez P.J."/>
            <person name="Martens C."/>
            <person name="Maumus F."/>
            <person name="Michel G."/>
            <person name="Miranda-Saavedra D."/>
            <person name="Morales J."/>
            <person name="Moreau H."/>
            <person name="Motomura T."/>
            <person name="Nagasato C."/>
            <person name="Napoli C.A."/>
            <person name="Nelson D.R."/>
            <person name="Nyvall-Collen P."/>
            <person name="Peters A.F."/>
            <person name="Pommier C."/>
            <person name="Potin P."/>
            <person name="Poulain J."/>
            <person name="Quesneville H."/>
            <person name="Read B."/>
            <person name="Rensing S.A."/>
            <person name="Ritter A."/>
            <person name="Rousvoal S."/>
            <person name="Samanta M."/>
            <person name="Samson G."/>
            <person name="Schroeder D.C."/>
            <person name="Segurens B."/>
            <person name="Strittmatter M."/>
            <person name="Tonon T."/>
            <person name="Tregear J.W."/>
            <person name="Valentin K."/>
            <person name="von Dassow P."/>
            <person name="Yamagishi T."/>
            <person name="Van de Peer Y."/>
            <person name="Wincker P."/>
        </authorList>
    </citation>
    <scope>NUCLEOTIDE SEQUENCE [LARGE SCALE GENOMIC DNA]</scope>
    <source>
        <strain evidence="3">Ec32 / CCAP1310/4</strain>
    </source>
</reference>
<dbReference type="Proteomes" id="UP000002630">
    <property type="component" value="Linkage Group LG33"/>
</dbReference>
<dbReference type="EMBL" id="FN648426">
    <property type="protein sequence ID" value="CBJ49222.1"/>
    <property type="molecule type" value="Genomic_DNA"/>
</dbReference>
<dbReference type="OrthoDB" id="64928at2759"/>
<evidence type="ECO:0000313" key="3">
    <source>
        <dbReference type="Proteomes" id="UP000002630"/>
    </source>
</evidence>
<gene>
    <name evidence="2" type="ORF">Esi_0245_0006</name>
</gene>
<dbReference type="InParanoid" id="D7FT50"/>
<evidence type="ECO:0000256" key="1">
    <source>
        <dbReference type="SAM" id="MobiDB-lite"/>
    </source>
</evidence>
<feature type="region of interest" description="Disordered" evidence="1">
    <location>
        <begin position="452"/>
        <end position="485"/>
    </location>
</feature>
<feature type="compositionally biased region" description="Acidic residues" evidence="1">
    <location>
        <begin position="52"/>
        <end position="64"/>
    </location>
</feature>
<accession>D7FT50</accession>
<organism evidence="2 3">
    <name type="scientific">Ectocarpus siliculosus</name>
    <name type="common">Brown alga</name>
    <name type="synonym">Conferva siliculosa</name>
    <dbReference type="NCBI Taxonomy" id="2880"/>
    <lineage>
        <taxon>Eukaryota</taxon>
        <taxon>Sar</taxon>
        <taxon>Stramenopiles</taxon>
        <taxon>Ochrophyta</taxon>
        <taxon>PX clade</taxon>
        <taxon>Phaeophyceae</taxon>
        <taxon>Ectocarpales</taxon>
        <taxon>Ectocarpaceae</taxon>
        <taxon>Ectocarpus</taxon>
    </lineage>
</organism>
<dbReference type="AlphaFoldDB" id="D7FT50"/>
<feature type="region of interest" description="Disordered" evidence="1">
    <location>
        <begin position="361"/>
        <end position="387"/>
    </location>
</feature>
<name>D7FT50_ECTSI</name>
<feature type="compositionally biased region" description="Acidic residues" evidence="1">
    <location>
        <begin position="77"/>
        <end position="93"/>
    </location>
</feature>
<feature type="compositionally biased region" description="Polar residues" evidence="1">
    <location>
        <begin position="25"/>
        <end position="36"/>
    </location>
</feature>
<dbReference type="PANTHER" id="PTHR36749:SF1">
    <property type="entry name" value="F7O18.3 PROTEIN"/>
    <property type="match status" value="1"/>
</dbReference>
<sequence>MSGATMARANFKKYTDITNPLAAGQTDTPDGSTSTDAWRDSENVKSGRQKEEGEEDEAEEEEDPFGLGSIMSKAEKDDEEEEQEEEQEEEEDPFGLGAIMDEPNKDADTSTNKRSGSGADEPRQKKAQKTTADGTTGGYFKGTTSLTSAQSSVAEASRQPFRAADSFSGARKGYVFQKGPLGLGYYADRVQIRAAAAADAVVAASRAKSRGPEARGSGGRPETEGREKKTQTVDVAASLQKLKVFILKPKKAAKAASLMADLMEAHLRPENARMFFRALKPLAEEPAGEAALAAGEGGARAFRKLAQRASEWVGAPSEGVRAVTWELLFGLRHDTKTDDSFTFARAIKRLREAIEALGGVTGGGKATDGTAGEGDDGEGTGSAGGNRVSLSLERKTALILVMKEAFKSYHLAWARSSIEPAFKAAADRRRLFPEGDLRDTLDDFTDAITKRQRNPGGLMAPPSRSVRAHNSTAHPMLNKRSDVIR</sequence>
<feature type="compositionally biased region" description="Basic and acidic residues" evidence="1">
    <location>
        <begin position="37"/>
        <end position="51"/>
    </location>
</feature>
<dbReference type="EMBL" id="FN649758">
    <property type="protein sequence ID" value="CBJ49222.1"/>
    <property type="molecule type" value="Genomic_DNA"/>
</dbReference>
<evidence type="ECO:0000313" key="2">
    <source>
        <dbReference type="EMBL" id="CBJ49222.1"/>
    </source>
</evidence>
<keyword evidence="3" id="KW-1185">Reference proteome</keyword>
<feature type="compositionally biased region" description="Basic and acidic residues" evidence="1">
    <location>
        <begin position="221"/>
        <end position="231"/>
    </location>
</feature>
<feature type="region of interest" description="Disordered" evidence="1">
    <location>
        <begin position="204"/>
        <end position="232"/>
    </location>
</feature>
<dbReference type="PANTHER" id="PTHR36749">
    <property type="entry name" value="F7O18.3 PROTEIN"/>
    <property type="match status" value="1"/>
</dbReference>
<feature type="compositionally biased region" description="Polar residues" evidence="1">
    <location>
        <begin position="142"/>
        <end position="154"/>
    </location>
</feature>